<evidence type="ECO:0000256" key="2">
    <source>
        <dbReference type="SAM" id="SignalP"/>
    </source>
</evidence>
<dbReference type="Proteomes" id="UP000008466">
    <property type="component" value="Chromosome"/>
</dbReference>
<gene>
    <name evidence="3" type="ordered locus">SpiBuddy_1600</name>
</gene>
<keyword evidence="4" id="KW-1185">Reference proteome</keyword>
<organism evidence="3 4">
    <name type="scientific">Sphaerochaeta globosa (strain ATCC BAA-1886 / DSM 22777 / Buddy)</name>
    <name type="common">Spirochaeta sp. (strain Buddy)</name>
    <dbReference type="NCBI Taxonomy" id="158189"/>
    <lineage>
        <taxon>Bacteria</taxon>
        <taxon>Pseudomonadati</taxon>
        <taxon>Spirochaetota</taxon>
        <taxon>Spirochaetia</taxon>
        <taxon>Spirochaetales</taxon>
        <taxon>Sphaerochaetaceae</taxon>
        <taxon>Sphaerochaeta</taxon>
    </lineage>
</organism>
<evidence type="ECO:0000313" key="4">
    <source>
        <dbReference type="Proteomes" id="UP000008466"/>
    </source>
</evidence>
<dbReference type="AlphaFoldDB" id="F0RW68"/>
<evidence type="ECO:0000256" key="1">
    <source>
        <dbReference type="SAM" id="MobiDB-lite"/>
    </source>
</evidence>
<dbReference type="STRING" id="158189.SpiBuddy_1600"/>
<dbReference type="KEGG" id="sbu:SpiBuddy_1600"/>
<feature type="signal peptide" evidence="2">
    <location>
        <begin position="1"/>
        <end position="22"/>
    </location>
</feature>
<feature type="region of interest" description="Disordered" evidence="1">
    <location>
        <begin position="90"/>
        <end position="117"/>
    </location>
</feature>
<dbReference type="EMBL" id="CP002541">
    <property type="protein sequence ID" value="ADY13425.1"/>
    <property type="molecule type" value="Genomic_DNA"/>
</dbReference>
<protein>
    <submittedName>
        <fullName evidence="3">Uncharacterized protein</fullName>
    </submittedName>
</protein>
<feature type="compositionally biased region" description="Low complexity" evidence="1">
    <location>
        <begin position="91"/>
        <end position="110"/>
    </location>
</feature>
<evidence type="ECO:0000313" key="3">
    <source>
        <dbReference type="EMBL" id="ADY13425.1"/>
    </source>
</evidence>
<keyword evidence="2" id="KW-0732">Signal</keyword>
<accession>F0RW68</accession>
<dbReference type="RefSeq" id="WP_013607275.1">
    <property type="nucleotide sequence ID" value="NC_015152.1"/>
</dbReference>
<name>F0RW68_SPHGB</name>
<sequence>MNKKRFVMVAIILVVVAAIAFAVPMQMGARGAAVQSRPMQGMAAQARPAQMGAANQMAVQQRQMLQDCILEDGEIPEEMQALIDARRAEAAARQTANRANQTGNQMRQGARGQGGRW</sequence>
<proteinExistence type="predicted"/>
<dbReference type="HOGENOM" id="CLU_2083333_0_0_12"/>
<feature type="chain" id="PRO_5003259827" evidence="2">
    <location>
        <begin position="23"/>
        <end position="117"/>
    </location>
</feature>
<reference evidence="4" key="1">
    <citation type="submission" date="2011-02" db="EMBL/GenBank/DDBJ databases">
        <title>Complete sequence of Spirochaeta sp. Buddy.</title>
        <authorList>
            <person name="Lucas S."/>
            <person name="Copeland A."/>
            <person name="Lapidus A."/>
            <person name="Cheng J.-F."/>
            <person name="Goodwin L."/>
            <person name="Pitluck S."/>
            <person name="Zeytun A."/>
            <person name="Detter J.C."/>
            <person name="Han C."/>
            <person name="Tapia R."/>
            <person name="Land M."/>
            <person name="Hauser L."/>
            <person name="Kyrpides N."/>
            <person name="Ivanova N."/>
            <person name="Mikhailova N."/>
            <person name="Pagani I."/>
            <person name="Ritalahti K.M."/>
            <person name="Loeffler F.E."/>
            <person name="Woyke T."/>
        </authorList>
    </citation>
    <scope>NUCLEOTIDE SEQUENCE [LARGE SCALE GENOMIC DNA]</scope>
    <source>
        <strain evidence="4">ATCC BAA-1886 / DSM 22777 / Buddy</strain>
    </source>
</reference>